<dbReference type="InterPro" id="IPR029044">
    <property type="entry name" value="Nucleotide-diphossugar_trans"/>
</dbReference>
<sequence>MFSAIIPIRKSKYQFEILPCNAKNLLERKVFYLKKIDHIKEIIIASNCDLKKEATNLGVKFYLRSEEESDDDVSLFVKNIATQVKNKHIIYTYCNTPLFDEKCLLNSIEKYLSLDFNTYDSLITCTKLQSFIFDENGAFNFKNIHTNSKNIATLYQLLNACFIMSKELNLRYAYHFGKIPFKELIHKKDSFEIKDKESFIFFKNILDKKERK</sequence>
<reference evidence="1 2" key="1">
    <citation type="submission" date="2018-06" db="EMBL/GenBank/DDBJ databases">
        <authorList>
            <consortium name="Pathogen Informatics"/>
            <person name="Doyle S."/>
        </authorList>
    </citation>
    <scope>NUCLEOTIDE SEQUENCE [LARGE SCALE GENOMIC DNA]</scope>
    <source>
        <strain evidence="1 2">NCTC12264</strain>
    </source>
</reference>
<dbReference type="AlphaFoldDB" id="A0A381EK75"/>
<dbReference type="SUPFAM" id="SSF53448">
    <property type="entry name" value="Nucleotide-diphospho-sugar transferases"/>
    <property type="match status" value="1"/>
</dbReference>
<accession>A0A381EK75</accession>
<organism evidence="1 2">
    <name type="scientific">Campylobacter upsaliensis</name>
    <dbReference type="NCBI Taxonomy" id="28080"/>
    <lineage>
        <taxon>Bacteria</taxon>
        <taxon>Pseudomonadati</taxon>
        <taxon>Campylobacterota</taxon>
        <taxon>Epsilonproteobacteria</taxon>
        <taxon>Campylobacterales</taxon>
        <taxon>Campylobacteraceae</taxon>
        <taxon>Campylobacter</taxon>
    </lineage>
</organism>
<dbReference type="GO" id="GO:0016779">
    <property type="term" value="F:nucleotidyltransferase activity"/>
    <property type="evidence" value="ECO:0007669"/>
    <property type="project" value="UniProtKB-KW"/>
</dbReference>
<evidence type="ECO:0000313" key="2">
    <source>
        <dbReference type="Proteomes" id="UP000254161"/>
    </source>
</evidence>
<evidence type="ECO:0000313" key="1">
    <source>
        <dbReference type="EMBL" id="SUX27388.1"/>
    </source>
</evidence>
<dbReference type="Proteomes" id="UP000254161">
    <property type="component" value="Unassembled WGS sequence"/>
</dbReference>
<dbReference type="InterPro" id="IPR003329">
    <property type="entry name" value="Cytidylyl_trans"/>
</dbReference>
<gene>
    <name evidence="1" type="ORF">NCTC12264_01632</name>
</gene>
<protein>
    <submittedName>
        <fullName evidence="1">Putative acylneuraminate cytidylyltransferase</fullName>
    </submittedName>
</protein>
<dbReference type="Pfam" id="PF02348">
    <property type="entry name" value="CTP_transf_3"/>
    <property type="match status" value="1"/>
</dbReference>
<keyword evidence="1" id="KW-0548">Nucleotidyltransferase</keyword>
<dbReference type="RefSeq" id="WP_004275552.1">
    <property type="nucleotide sequence ID" value="NZ_JANKIR010000054.1"/>
</dbReference>
<dbReference type="EMBL" id="UFUZ01000001">
    <property type="protein sequence ID" value="SUX27388.1"/>
    <property type="molecule type" value="Genomic_DNA"/>
</dbReference>
<proteinExistence type="predicted"/>
<keyword evidence="1" id="KW-0808">Transferase</keyword>
<name>A0A381EK75_CAMUP</name>
<dbReference type="Gene3D" id="3.90.550.10">
    <property type="entry name" value="Spore Coat Polysaccharide Biosynthesis Protein SpsA, Chain A"/>
    <property type="match status" value="1"/>
</dbReference>